<gene>
    <name evidence="3" type="ORF">GO485_10545</name>
</gene>
<feature type="region of interest" description="Disordered" evidence="1">
    <location>
        <begin position="1"/>
        <end position="59"/>
    </location>
</feature>
<evidence type="ECO:0000313" key="3">
    <source>
        <dbReference type="EMBL" id="QGZ39442.1"/>
    </source>
</evidence>
<feature type="compositionally biased region" description="Low complexity" evidence="1">
    <location>
        <begin position="47"/>
        <end position="59"/>
    </location>
</feature>
<dbReference type="InterPro" id="IPR014914">
    <property type="entry name" value="RES_dom"/>
</dbReference>
<protein>
    <submittedName>
        <fullName evidence="3">RES domain-containing protein</fullName>
    </submittedName>
</protein>
<proteinExistence type="predicted"/>
<feature type="compositionally biased region" description="Low complexity" evidence="1">
    <location>
        <begin position="24"/>
        <end position="38"/>
    </location>
</feature>
<dbReference type="Pfam" id="PF08808">
    <property type="entry name" value="RES"/>
    <property type="match status" value="1"/>
</dbReference>
<accession>A0ABX6FSD9</accession>
<keyword evidence="4" id="KW-1185">Reference proteome</keyword>
<evidence type="ECO:0000313" key="4">
    <source>
        <dbReference type="Proteomes" id="UP000437862"/>
    </source>
</evidence>
<sequence>MAPAAPIGTRRSSPPAPATGATWSRSACSSANCRATSNGTSLPPPSIRSASAPRSKRSNAAIVPRRCVRRRNIGSVTLGASPLGPPPPILFETALPIQHLHPARLVRVSAYTDGEPFFGVSGNNRFDAPGCKDGFPEYAACYLGTSLEVALAESILHDEVPVQGQFRLTAAHFQRRYALYFDGDPLHLLDLSGAQLKRLGGSAELTGTPDYAMPQQWARAVFSNPSRFDGFSFMSRHYNTGRAVALFDRARSKMALARYAPLVNAAGFARAQKKLGIAFT</sequence>
<reference evidence="3 4" key="1">
    <citation type="submission" date="2019-12" db="EMBL/GenBank/DDBJ databases">
        <title>Draft Genome Sequences of Six Type Strains of the Genus Massilia.</title>
        <authorList>
            <person name="Miess H."/>
            <person name="Frediansyah A."/>
            <person name="Goeker M."/>
            <person name="Gross H."/>
        </authorList>
    </citation>
    <scope>NUCLEOTIDE SEQUENCE [LARGE SCALE GENOMIC DNA]</scope>
    <source>
        <strain evidence="3 4">DSM 26639</strain>
    </source>
</reference>
<evidence type="ECO:0000256" key="1">
    <source>
        <dbReference type="SAM" id="MobiDB-lite"/>
    </source>
</evidence>
<dbReference type="Proteomes" id="UP000437862">
    <property type="component" value="Chromosome"/>
</dbReference>
<organism evidence="3 4">
    <name type="scientific">Pseudoduganella flava</name>
    <dbReference type="NCBI Taxonomy" id="871742"/>
    <lineage>
        <taxon>Bacteria</taxon>
        <taxon>Pseudomonadati</taxon>
        <taxon>Pseudomonadota</taxon>
        <taxon>Betaproteobacteria</taxon>
        <taxon>Burkholderiales</taxon>
        <taxon>Oxalobacteraceae</taxon>
        <taxon>Telluria group</taxon>
        <taxon>Pseudoduganella</taxon>
    </lineage>
</organism>
<evidence type="ECO:0000259" key="2">
    <source>
        <dbReference type="SMART" id="SM00953"/>
    </source>
</evidence>
<feature type="domain" description="RES" evidence="2">
    <location>
        <begin position="116"/>
        <end position="258"/>
    </location>
</feature>
<dbReference type="EMBL" id="CP046904">
    <property type="protein sequence ID" value="QGZ39442.1"/>
    <property type="molecule type" value="Genomic_DNA"/>
</dbReference>
<dbReference type="SMART" id="SM00953">
    <property type="entry name" value="RES"/>
    <property type="match status" value="1"/>
</dbReference>
<name>A0ABX6FSD9_9BURK</name>